<dbReference type="Gene3D" id="2.30.30.490">
    <property type="match status" value="2"/>
</dbReference>
<feature type="active site" evidence="8">
    <location>
        <position position="585"/>
    </location>
</feature>
<keyword evidence="6" id="KW-0238">DNA-binding</keyword>
<evidence type="ECO:0000256" key="5">
    <source>
        <dbReference type="ARBA" id="ARBA00022691"/>
    </source>
</evidence>
<evidence type="ECO:0000256" key="9">
    <source>
        <dbReference type="SAM" id="MobiDB-lite"/>
    </source>
</evidence>
<evidence type="ECO:0000256" key="4">
    <source>
        <dbReference type="ARBA" id="ARBA00022679"/>
    </source>
</evidence>
<comment type="similarity">
    <text evidence="8">Belongs to the class I-like SAM-binding methyltransferase superfamily. C5-methyltransferase family.</text>
</comment>
<dbReference type="EC" id="2.1.1.37" evidence="2"/>
<dbReference type="GO" id="GO:0003677">
    <property type="term" value="F:DNA binding"/>
    <property type="evidence" value="ECO:0007669"/>
    <property type="project" value="UniProtKB-KW"/>
</dbReference>
<evidence type="ECO:0000313" key="12">
    <source>
        <dbReference type="Proteomes" id="UP001182556"/>
    </source>
</evidence>
<dbReference type="Pfam" id="PF00145">
    <property type="entry name" value="DNA_methylase"/>
    <property type="match status" value="1"/>
</dbReference>
<dbReference type="InterPro" id="IPR050390">
    <property type="entry name" value="C5-Methyltransferase"/>
</dbReference>
<dbReference type="GO" id="GO:0003682">
    <property type="term" value="F:chromatin binding"/>
    <property type="evidence" value="ECO:0007669"/>
    <property type="project" value="InterPro"/>
</dbReference>
<evidence type="ECO:0000313" key="11">
    <source>
        <dbReference type="EMBL" id="KAK1927591.1"/>
    </source>
</evidence>
<dbReference type="PROSITE" id="PS51038">
    <property type="entry name" value="BAH"/>
    <property type="match status" value="1"/>
</dbReference>
<protein>
    <recommendedName>
        <fullName evidence="2">DNA (cytosine-5-)-methyltransferase</fullName>
        <ecNumber evidence="2">2.1.1.37</ecNumber>
    </recommendedName>
</protein>
<evidence type="ECO:0000256" key="1">
    <source>
        <dbReference type="ARBA" id="ARBA00004123"/>
    </source>
</evidence>
<keyword evidence="7" id="KW-0539">Nucleus</keyword>
<feature type="domain" description="BAH" evidence="10">
    <location>
        <begin position="349"/>
        <end position="458"/>
    </location>
</feature>
<comment type="caution">
    <text evidence="11">The sequence shown here is derived from an EMBL/GenBank/DDBJ whole genome shotgun (WGS) entry which is preliminary data.</text>
</comment>
<dbReference type="InterPro" id="IPR001525">
    <property type="entry name" value="C5_MeTfrase"/>
</dbReference>
<dbReference type="GO" id="GO:0032259">
    <property type="term" value="P:methylation"/>
    <property type="evidence" value="ECO:0007669"/>
    <property type="project" value="UniProtKB-KW"/>
</dbReference>
<dbReference type="GO" id="GO:0005634">
    <property type="term" value="C:nucleus"/>
    <property type="evidence" value="ECO:0007669"/>
    <property type="project" value="UniProtKB-SubCell"/>
</dbReference>
<dbReference type="Gene3D" id="3.40.50.150">
    <property type="entry name" value="Vaccinia Virus protein VP39"/>
    <property type="match status" value="1"/>
</dbReference>
<proteinExistence type="inferred from homology"/>
<reference evidence="11" key="1">
    <citation type="submission" date="2023-02" db="EMBL/GenBank/DDBJ databases">
        <title>Identification and recombinant expression of a fungal hydrolase from Papiliotrema laurentii that hydrolyzes apple cutin and clears colloidal polyester polyurethane.</title>
        <authorList>
            <consortium name="DOE Joint Genome Institute"/>
            <person name="Roman V.A."/>
            <person name="Bojanowski C."/>
            <person name="Crable B.R."/>
            <person name="Wagner D.N."/>
            <person name="Hung C.S."/>
            <person name="Nadeau L.J."/>
            <person name="Schratz L."/>
            <person name="Haridas S."/>
            <person name="Pangilinan J."/>
            <person name="Lipzen A."/>
            <person name="Na H."/>
            <person name="Yan M."/>
            <person name="Ng V."/>
            <person name="Grigoriev I.V."/>
            <person name="Spatafora J.W."/>
            <person name="Barlow D."/>
            <person name="Biffinger J."/>
            <person name="Kelley-Loughnane N."/>
            <person name="Varaljay V.A."/>
            <person name="Crookes-Goodson W.J."/>
        </authorList>
    </citation>
    <scope>NUCLEOTIDE SEQUENCE</scope>
    <source>
        <strain evidence="11">5307AH</strain>
    </source>
</reference>
<sequence>MSLHPHNPVSNIKPAQARSQSAVDPMDSPEPDEDIVYLGNSHTTCLLSRTATRQANDVTVSYQRTNCQNSPQSDDNHAFIDAAMLDVDNEAEPDKAYTETTTVPSDDSDDDPIIAVHPPAVTSVKLPALTAGVERMMRATLAYHPLPAGRRCPTDVDTAPIETEKYVPDGRMKFLSADGTAREWTMGEDGQERCWDRLRLDGVTYSVDDGVSVRTVEGIRKGVIRRIIEIVGPRGRNARFHLHWLKVLGVGRRYESKDAQEVFLEDARCDTVSVQHIIDKVDFQLVAGSPAEAVWRNASFARFVAQSDHVLRDPLPRTQQLDNCDSCARKAILRRQPRRSKKTLYLGLTRLHDHDFVLVDPCATGEPYLVGQVVDLVSGDGTVRVRVYKRHALLPRVGFKDEYRLYSTNTYENVGLSLLRGRCHVVDSPAEISKYEDEPVFWCTESTESSSITPAFSRCLACQEERINRLKINKAFAKAGKLDAADYYSGAGGGIIAAQPFFRVVSAVDMNPVACSTLWMNHPATTISMAKLEDLHRRELQRESGGPVDELYRPQDAARPLSRRGKVPYLPAKGSIAVVMGGIPCQGHSRANRFQEAHDERNHELFYFISEVSRVQPGYVVLENVPGFKDEKRDGSFVQSLSGHSFAKVAVDLLLGEGYQCQLAVLDSRAYGSPQNRSRLWLVAAKTGLPLPHFPQPTHANPRVKATVLTLEPEGRPLTACYVEDGTPGTGPYPALTVRDAIGDLPGFEFELGLASSTRSPIVQCPSRGI</sequence>
<keyword evidence="5 8" id="KW-0949">S-adenosyl-L-methionine</keyword>
<evidence type="ECO:0000256" key="8">
    <source>
        <dbReference type="PROSITE-ProRule" id="PRU01016"/>
    </source>
</evidence>
<organism evidence="11 12">
    <name type="scientific">Papiliotrema laurentii</name>
    <name type="common">Cryptococcus laurentii</name>
    <dbReference type="NCBI Taxonomy" id="5418"/>
    <lineage>
        <taxon>Eukaryota</taxon>
        <taxon>Fungi</taxon>
        <taxon>Dikarya</taxon>
        <taxon>Basidiomycota</taxon>
        <taxon>Agaricomycotina</taxon>
        <taxon>Tremellomycetes</taxon>
        <taxon>Tremellales</taxon>
        <taxon>Rhynchogastremaceae</taxon>
        <taxon>Papiliotrema</taxon>
    </lineage>
</organism>
<evidence type="ECO:0000256" key="2">
    <source>
        <dbReference type="ARBA" id="ARBA00011975"/>
    </source>
</evidence>
<dbReference type="GO" id="GO:0003886">
    <property type="term" value="F:DNA (cytosine-5-)-methyltransferase activity"/>
    <property type="evidence" value="ECO:0007669"/>
    <property type="project" value="UniProtKB-EC"/>
</dbReference>
<dbReference type="EMBL" id="JAODAN010000001">
    <property type="protein sequence ID" value="KAK1927591.1"/>
    <property type="molecule type" value="Genomic_DNA"/>
</dbReference>
<comment type="subcellular location">
    <subcellularLocation>
        <location evidence="1">Nucleus</location>
    </subcellularLocation>
</comment>
<keyword evidence="3 8" id="KW-0489">Methyltransferase</keyword>
<dbReference type="SUPFAM" id="SSF53335">
    <property type="entry name" value="S-adenosyl-L-methionine-dependent methyltransferases"/>
    <property type="match status" value="1"/>
</dbReference>
<dbReference type="InterPro" id="IPR029063">
    <property type="entry name" value="SAM-dependent_MTases_sf"/>
</dbReference>
<dbReference type="PANTHER" id="PTHR10629">
    <property type="entry name" value="CYTOSINE-SPECIFIC METHYLTRANSFERASE"/>
    <property type="match status" value="1"/>
</dbReference>
<dbReference type="InterPro" id="IPR001025">
    <property type="entry name" value="BAH_dom"/>
</dbReference>
<evidence type="ECO:0000256" key="6">
    <source>
        <dbReference type="ARBA" id="ARBA00023125"/>
    </source>
</evidence>
<name>A0AAD9L8W8_PAPLA</name>
<dbReference type="PRINTS" id="PR00105">
    <property type="entry name" value="C5METTRFRASE"/>
</dbReference>
<evidence type="ECO:0000259" key="10">
    <source>
        <dbReference type="PROSITE" id="PS51038"/>
    </source>
</evidence>
<evidence type="ECO:0000256" key="3">
    <source>
        <dbReference type="ARBA" id="ARBA00022603"/>
    </source>
</evidence>
<dbReference type="AlphaFoldDB" id="A0AAD9L8W8"/>
<gene>
    <name evidence="11" type="ORF">DB88DRAFT_39328</name>
</gene>
<dbReference type="InterPro" id="IPR043151">
    <property type="entry name" value="BAH_sf"/>
</dbReference>
<dbReference type="PANTHER" id="PTHR10629:SF52">
    <property type="entry name" value="DNA (CYTOSINE-5)-METHYLTRANSFERASE 1"/>
    <property type="match status" value="1"/>
</dbReference>
<accession>A0AAD9L8W8</accession>
<keyword evidence="12" id="KW-1185">Reference proteome</keyword>
<feature type="region of interest" description="Disordered" evidence="9">
    <location>
        <begin position="1"/>
        <end position="33"/>
    </location>
</feature>
<dbReference type="PROSITE" id="PS51679">
    <property type="entry name" value="SAM_MT_C5"/>
    <property type="match status" value="1"/>
</dbReference>
<evidence type="ECO:0000256" key="7">
    <source>
        <dbReference type="ARBA" id="ARBA00023242"/>
    </source>
</evidence>
<keyword evidence="4 8" id="KW-0808">Transferase</keyword>
<dbReference type="Proteomes" id="UP001182556">
    <property type="component" value="Unassembled WGS sequence"/>
</dbReference>
<dbReference type="GO" id="GO:0044027">
    <property type="term" value="P:negative regulation of gene expression via chromosomal CpG island methylation"/>
    <property type="evidence" value="ECO:0007669"/>
    <property type="project" value="TreeGrafter"/>
</dbReference>